<organism evidence="1 2">
    <name type="scientific">Virgisporangium ochraceum</name>
    <dbReference type="NCBI Taxonomy" id="65505"/>
    <lineage>
        <taxon>Bacteria</taxon>
        <taxon>Bacillati</taxon>
        <taxon>Actinomycetota</taxon>
        <taxon>Actinomycetes</taxon>
        <taxon>Micromonosporales</taxon>
        <taxon>Micromonosporaceae</taxon>
        <taxon>Virgisporangium</taxon>
    </lineage>
</organism>
<gene>
    <name evidence="1" type="ORF">Voc01_031360</name>
</gene>
<dbReference type="EMBL" id="BOPH01000038">
    <property type="protein sequence ID" value="GIJ68219.1"/>
    <property type="molecule type" value="Genomic_DNA"/>
</dbReference>
<accession>A0A8J3ZQU2</accession>
<keyword evidence="2" id="KW-1185">Reference proteome</keyword>
<name>A0A8J3ZQU2_9ACTN</name>
<dbReference type="Proteomes" id="UP000635606">
    <property type="component" value="Unassembled WGS sequence"/>
</dbReference>
<dbReference type="RefSeq" id="WP_203928169.1">
    <property type="nucleotide sequence ID" value="NZ_BOPH01000038.1"/>
</dbReference>
<protein>
    <submittedName>
        <fullName evidence="1">Uncharacterized protein</fullName>
    </submittedName>
</protein>
<evidence type="ECO:0000313" key="1">
    <source>
        <dbReference type="EMBL" id="GIJ68219.1"/>
    </source>
</evidence>
<comment type="caution">
    <text evidence="1">The sequence shown here is derived from an EMBL/GenBank/DDBJ whole genome shotgun (WGS) entry which is preliminary data.</text>
</comment>
<proteinExistence type="predicted"/>
<reference evidence="1" key="1">
    <citation type="submission" date="2021-01" db="EMBL/GenBank/DDBJ databases">
        <title>Whole genome shotgun sequence of Virgisporangium ochraceum NBRC 16418.</title>
        <authorList>
            <person name="Komaki H."/>
            <person name="Tamura T."/>
        </authorList>
    </citation>
    <scope>NUCLEOTIDE SEQUENCE</scope>
    <source>
        <strain evidence="1">NBRC 16418</strain>
    </source>
</reference>
<evidence type="ECO:0000313" key="2">
    <source>
        <dbReference type="Proteomes" id="UP000635606"/>
    </source>
</evidence>
<sequence length="48" mass="5652">MFWIKRRRPVEVGVQFCDSCVEVTTAAQRADTRYDRNRTAAYTWAGIR</sequence>
<dbReference type="AlphaFoldDB" id="A0A8J3ZQU2"/>